<dbReference type="Proteomes" id="UP000000292">
    <property type="component" value="Chromosome"/>
</dbReference>
<proteinExistence type="predicted"/>
<evidence type="ECO:0000256" key="3">
    <source>
        <dbReference type="ARBA" id="ARBA00022691"/>
    </source>
</evidence>
<dbReference type="InterPro" id="IPR002935">
    <property type="entry name" value="SAM_O-MeTrfase"/>
</dbReference>
<dbReference type="PROSITE" id="PS51682">
    <property type="entry name" value="SAM_OMT_I"/>
    <property type="match status" value="1"/>
</dbReference>
<protein>
    <submittedName>
        <fullName evidence="4">O-methyltransferase family 3</fullName>
    </submittedName>
</protein>
<dbReference type="PATRIC" id="fig|1048834.4.peg.596"/>
<dbReference type="InterPro" id="IPR050362">
    <property type="entry name" value="Cation-dep_OMT"/>
</dbReference>
<dbReference type="SUPFAM" id="SSF53335">
    <property type="entry name" value="S-adenosyl-L-methionine-dependent methyltransferases"/>
    <property type="match status" value="1"/>
</dbReference>
<dbReference type="PANTHER" id="PTHR10509:SF14">
    <property type="entry name" value="CAFFEOYL-COA O-METHYLTRANSFERASE 3-RELATED"/>
    <property type="match status" value="1"/>
</dbReference>
<dbReference type="Pfam" id="PF01596">
    <property type="entry name" value="Methyltransf_3"/>
    <property type="match status" value="1"/>
</dbReference>
<dbReference type="PANTHER" id="PTHR10509">
    <property type="entry name" value="O-METHYLTRANSFERASE-RELATED"/>
    <property type="match status" value="1"/>
</dbReference>
<dbReference type="GO" id="GO:0008171">
    <property type="term" value="F:O-methyltransferase activity"/>
    <property type="evidence" value="ECO:0007669"/>
    <property type="project" value="InterPro"/>
</dbReference>
<sequence length="236" mass="25848">MRVRTGVTAASKADTLASYAKEGVTLSEPRHRERYIEAILPPDPVRDAIRHALLQRGWPDMCVSPALGRFLTQLAMSAGAALEIGTYAGYSAICIARGLRPGARLITLESRAEHADLARHHIDAARLGDRVDIALGDAAETLARLRADGHRFDLAFVDADKPNYPRYLDLVLHLLSPGGLIVFDNAFGRDRVFDPSAQSPTPVALRELHRRLFEDPRLVSTLLPMFDGVAIARVLA</sequence>
<dbReference type="CDD" id="cd02440">
    <property type="entry name" value="AdoMet_MTases"/>
    <property type="match status" value="1"/>
</dbReference>
<dbReference type="EMBL" id="CP002902">
    <property type="protein sequence ID" value="AEJ42591.1"/>
    <property type="molecule type" value="Genomic_DNA"/>
</dbReference>
<keyword evidence="1 4" id="KW-0489">Methyltransferase</keyword>
<dbReference type="KEGG" id="aad:TC41_0632"/>
<dbReference type="STRING" id="1048834.TC41_0632"/>
<dbReference type="AlphaFoldDB" id="F8IDT7"/>
<dbReference type="Gene3D" id="3.40.50.150">
    <property type="entry name" value="Vaccinia Virus protein VP39"/>
    <property type="match status" value="1"/>
</dbReference>
<dbReference type="HOGENOM" id="CLU_067676_8_0_9"/>
<accession>F8IDT7</accession>
<evidence type="ECO:0000256" key="2">
    <source>
        <dbReference type="ARBA" id="ARBA00022679"/>
    </source>
</evidence>
<dbReference type="InterPro" id="IPR029063">
    <property type="entry name" value="SAM-dependent_MTases_sf"/>
</dbReference>
<reference evidence="4 5" key="1">
    <citation type="journal article" date="2011" name="J. Bacteriol.">
        <title>Complete Genome Sequence of Alicyclobacillus acidocaldarius Strain Tc-4-1.</title>
        <authorList>
            <person name="Chen Y."/>
            <person name="He Y."/>
            <person name="Zhang B."/>
            <person name="Yang J."/>
            <person name="Li W."/>
            <person name="Dong Z."/>
            <person name="Hu S."/>
        </authorList>
    </citation>
    <scope>NUCLEOTIDE SEQUENCE [LARGE SCALE GENOMIC DNA]</scope>
    <source>
        <strain evidence="4 5">Tc-4-1</strain>
    </source>
</reference>
<evidence type="ECO:0000256" key="1">
    <source>
        <dbReference type="ARBA" id="ARBA00022603"/>
    </source>
</evidence>
<evidence type="ECO:0000313" key="4">
    <source>
        <dbReference type="EMBL" id="AEJ42591.1"/>
    </source>
</evidence>
<gene>
    <name evidence="4" type="ordered locus">TC41_0632</name>
</gene>
<dbReference type="eggNOG" id="COG4122">
    <property type="taxonomic scope" value="Bacteria"/>
</dbReference>
<keyword evidence="3" id="KW-0949">S-adenosyl-L-methionine</keyword>
<dbReference type="GO" id="GO:0032259">
    <property type="term" value="P:methylation"/>
    <property type="evidence" value="ECO:0007669"/>
    <property type="project" value="UniProtKB-KW"/>
</dbReference>
<dbReference type="GO" id="GO:0008757">
    <property type="term" value="F:S-adenosylmethionine-dependent methyltransferase activity"/>
    <property type="evidence" value="ECO:0007669"/>
    <property type="project" value="TreeGrafter"/>
</dbReference>
<organism evidence="4 5">
    <name type="scientific">Alicyclobacillus acidocaldarius (strain Tc-4-1)</name>
    <name type="common">Bacillus acidocaldarius</name>
    <dbReference type="NCBI Taxonomy" id="1048834"/>
    <lineage>
        <taxon>Bacteria</taxon>
        <taxon>Bacillati</taxon>
        <taxon>Bacillota</taxon>
        <taxon>Bacilli</taxon>
        <taxon>Bacillales</taxon>
        <taxon>Alicyclobacillaceae</taxon>
        <taxon>Alicyclobacillus</taxon>
    </lineage>
</organism>
<reference evidence="5" key="2">
    <citation type="submission" date="2011-06" db="EMBL/GenBank/DDBJ databases">
        <title>The complete genome sequence of Alicyclobacillus acidocaldarius sp. Tc-4-1.</title>
        <authorList>
            <person name="Chen Y."/>
            <person name="He Y."/>
            <person name="Dong Z."/>
            <person name="Hu S."/>
        </authorList>
    </citation>
    <scope>NUCLEOTIDE SEQUENCE [LARGE SCALE GENOMIC DNA]</scope>
    <source>
        <strain evidence="5">Tc-4-1</strain>
    </source>
</reference>
<keyword evidence="2 4" id="KW-0808">Transferase</keyword>
<evidence type="ECO:0000313" key="5">
    <source>
        <dbReference type="Proteomes" id="UP000000292"/>
    </source>
</evidence>
<name>F8IDT7_ALIAT</name>